<keyword evidence="8" id="KW-1185">Reference proteome</keyword>
<evidence type="ECO:0000259" key="5">
    <source>
        <dbReference type="Pfam" id="PF18962"/>
    </source>
</evidence>
<evidence type="ECO:0000256" key="4">
    <source>
        <dbReference type="SAM" id="SignalP"/>
    </source>
</evidence>
<dbReference type="InterPro" id="IPR032675">
    <property type="entry name" value="LRR_dom_sf"/>
</dbReference>
<gene>
    <name evidence="7" type="ORF">SAMN05421841_3627</name>
</gene>
<organism evidence="7 8">
    <name type="scientific">Chryseobacterium wanjuense</name>
    <dbReference type="NCBI Taxonomy" id="356305"/>
    <lineage>
        <taxon>Bacteria</taxon>
        <taxon>Pseudomonadati</taxon>
        <taxon>Bacteroidota</taxon>
        <taxon>Flavobacteriia</taxon>
        <taxon>Flavobacteriales</taxon>
        <taxon>Weeksellaceae</taxon>
        <taxon>Chryseobacterium group</taxon>
        <taxon>Chryseobacterium</taxon>
    </lineage>
</organism>
<proteinExistence type="predicted"/>
<evidence type="ECO:0000313" key="7">
    <source>
        <dbReference type="EMBL" id="SEW47798.1"/>
    </source>
</evidence>
<dbReference type="PANTHER" id="PTHR47566:SF1">
    <property type="entry name" value="PROTEIN NUD1"/>
    <property type="match status" value="1"/>
</dbReference>
<dbReference type="Pfam" id="PF18962">
    <property type="entry name" value="Por_Secre_tail"/>
    <property type="match status" value="1"/>
</dbReference>
<dbReference type="Gene3D" id="3.80.10.10">
    <property type="entry name" value="Ribonuclease Inhibitor"/>
    <property type="match status" value="1"/>
</dbReference>
<feature type="domain" description="DUF7619" evidence="6">
    <location>
        <begin position="603"/>
        <end position="734"/>
    </location>
</feature>
<evidence type="ECO:0000259" key="6">
    <source>
        <dbReference type="Pfam" id="PF24595"/>
    </source>
</evidence>
<feature type="chain" id="PRO_5011549004" evidence="4">
    <location>
        <begin position="19"/>
        <end position="821"/>
    </location>
</feature>
<dbReference type="Proteomes" id="UP000199469">
    <property type="component" value="Unassembled WGS sequence"/>
</dbReference>
<dbReference type="InterPro" id="IPR026444">
    <property type="entry name" value="Secre_tail"/>
</dbReference>
<dbReference type="OrthoDB" id="1110367at2"/>
<reference evidence="8" key="1">
    <citation type="submission" date="2016-10" db="EMBL/GenBank/DDBJ databases">
        <authorList>
            <person name="Varghese N."/>
            <person name="Submissions S."/>
        </authorList>
    </citation>
    <scope>NUCLEOTIDE SEQUENCE [LARGE SCALE GENOMIC DNA]</scope>
    <source>
        <strain evidence="8">DSM 17724</strain>
    </source>
</reference>
<dbReference type="InterPro" id="IPR052574">
    <property type="entry name" value="CDIRP"/>
</dbReference>
<keyword evidence="1" id="KW-0433">Leucine-rich repeat</keyword>
<dbReference type="RefSeq" id="WP_089795101.1">
    <property type="nucleotide sequence ID" value="NZ_FOIU01000003.1"/>
</dbReference>
<dbReference type="EMBL" id="FOIU01000003">
    <property type="protein sequence ID" value="SEW47798.1"/>
    <property type="molecule type" value="Genomic_DNA"/>
</dbReference>
<dbReference type="GO" id="GO:0035591">
    <property type="term" value="F:signaling adaptor activity"/>
    <property type="evidence" value="ECO:0007669"/>
    <property type="project" value="TreeGrafter"/>
</dbReference>
<dbReference type="SUPFAM" id="SSF52058">
    <property type="entry name" value="L domain-like"/>
    <property type="match status" value="1"/>
</dbReference>
<accession>A0A1I0S0X7</accession>
<dbReference type="Pfam" id="PF24595">
    <property type="entry name" value="DUF7619"/>
    <property type="match status" value="1"/>
</dbReference>
<evidence type="ECO:0000256" key="2">
    <source>
        <dbReference type="ARBA" id="ARBA00022729"/>
    </source>
</evidence>
<evidence type="ECO:0000256" key="3">
    <source>
        <dbReference type="ARBA" id="ARBA00022737"/>
    </source>
</evidence>
<sequence>MRKIYLIIFLIMFAVSQAQIVNIPDANFKAKLLAADVTNSIASTGSGNFNMKIDTNNNGEIEVSEALQVGTLRLYGGGISDITGIAAFANLGALEISGNSVTSVNLSSNTNLGQISFDAAPSISSLNITNCNNLNRVYLSNTSITSLDLQNRPNLKYLYVFNTPLTSLNVSGSTQIIELDVENTQLTSFDASNLQNVFAFYLRKNPLLSSINFTNANIELIDINKNNLSTVNIQNQSKLRMIDCGENHLTSLYAPGCPDMRIIYCDYNLLTSLNTSIYPLLNSLYCNNNSIQSLDLSQNPEFNTINCTTNGMSFLNLKNGKNQLNNSTGITYNPNLVICCDESELAMIQNMINSAPVFFSTYQATTYCSFTPGGTFYTVLGNTKYDSNNNGCDVNDLSKAFQKFDITSGTTSGSVIANNSGNYSIPLQAGNHTITPFFENPGYFTASPASLAVNFPSQASPLTQNFCLTANGTHNDLEVAIIPVTNARPGFEAKYKIIYKNKGTGTQSGTFSFDYNDNLMNYVTSTTGPASQSTGILNWNFTHLLPFETREITVTFILNTPTQTPALNGGDILHYTAQVNGATDDTPLDNTFTLNQTVVNSFDPNDKTCLEGTTIAQAKVGDYVHYLIRFENTGTANAQNIVVKDIIDTSKYDVSSLIAMNGSHNFVTRVTAPNVVEFIFENIQLPFDDANNDGYVSFKIKTKSTLNLGDSFSNTAKIYFDYNAPIVTNTYTTTVQNLLATSETGKENGDISIYPNPVKDVLNIQSKTEILKAEIYDATGRILYSSSVKGNYINVSELTKGNYIIRLFTKDKIFTHKFIKN</sequence>
<feature type="domain" description="Secretion system C-terminal sorting" evidence="5">
    <location>
        <begin position="753"/>
        <end position="819"/>
    </location>
</feature>
<feature type="signal peptide" evidence="4">
    <location>
        <begin position="1"/>
        <end position="18"/>
    </location>
</feature>
<dbReference type="InterPro" id="IPR047589">
    <property type="entry name" value="DUF11_rpt"/>
</dbReference>
<dbReference type="STRING" id="356305.SAMN05421841_3627"/>
<dbReference type="NCBIfam" id="TIGR01451">
    <property type="entry name" value="B_ant_repeat"/>
    <property type="match status" value="1"/>
</dbReference>
<dbReference type="InterPro" id="IPR055353">
    <property type="entry name" value="DUF7619"/>
</dbReference>
<evidence type="ECO:0000256" key="1">
    <source>
        <dbReference type="ARBA" id="ARBA00022614"/>
    </source>
</evidence>
<dbReference type="PANTHER" id="PTHR47566">
    <property type="match status" value="1"/>
</dbReference>
<name>A0A1I0S0X7_9FLAO</name>
<evidence type="ECO:0000313" key="8">
    <source>
        <dbReference type="Proteomes" id="UP000199469"/>
    </source>
</evidence>
<dbReference type="AlphaFoldDB" id="A0A1I0S0X7"/>
<dbReference type="NCBIfam" id="TIGR04183">
    <property type="entry name" value="Por_Secre_tail"/>
    <property type="match status" value="1"/>
</dbReference>
<keyword evidence="3" id="KW-0677">Repeat</keyword>
<protein>
    <submittedName>
        <fullName evidence="7">Conserved repeat domain-containing protein/Por secretion system C-terminal sorting domain-containing protein</fullName>
    </submittedName>
</protein>
<keyword evidence="2 4" id="KW-0732">Signal</keyword>